<keyword evidence="3" id="KW-1185">Reference proteome</keyword>
<dbReference type="Proteomes" id="UP000321525">
    <property type="component" value="Unassembled WGS sequence"/>
</dbReference>
<dbReference type="EMBL" id="VOLQ01000002">
    <property type="protein sequence ID" value="TWX71498.1"/>
    <property type="molecule type" value="Genomic_DNA"/>
</dbReference>
<dbReference type="RefSeq" id="WP_146797294.1">
    <property type="nucleotide sequence ID" value="NZ_VOLP01000003.1"/>
</dbReference>
<accession>A0A5C6QSE0</accession>
<gene>
    <name evidence="1" type="ORF">ESZ26_01785</name>
    <name evidence="2" type="ORF">ESZ27_01395</name>
</gene>
<dbReference type="AlphaFoldDB" id="A0A5C6QSE0"/>
<dbReference type="Pfam" id="PF11197">
    <property type="entry name" value="DUF2835"/>
    <property type="match status" value="1"/>
</dbReference>
<organism evidence="2 4">
    <name type="scientific">Colwellia hornerae</name>
    <dbReference type="NCBI Taxonomy" id="89402"/>
    <lineage>
        <taxon>Bacteria</taxon>
        <taxon>Pseudomonadati</taxon>
        <taxon>Pseudomonadota</taxon>
        <taxon>Gammaproteobacteria</taxon>
        <taxon>Alteromonadales</taxon>
        <taxon>Colwelliaceae</taxon>
        <taxon>Colwellia</taxon>
    </lineage>
</organism>
<dbReference type="EMBL" id="VOLR01000002">
    <property type="protein sequence ID" value="TWX62587.1"/>
    <property type="molecule type" value="Genomic_DNA"/>
</dbReference>
<name>A0A5C6QSE0_9GAMM</name>
<reference evidence="2 4" key="1">
    <citation type="submission" date="2019-07" db="EMBL/GenBank/DDBJ databases">
        <title>Genomes of sea-ice associated Colwellia species.</title>
        <authorList>
            <person name="Bowman J.P."/>
        </authorList>
    </citation>
    <scope>NUCLEOTIDE SEQUENCE [LARGE SCALE GENOMIC DNA]</scope>
    <source>
        <strain evidence="1 3">ACAM 607</strain>
        <strain evidence="2 4">IC036</strain>
    </source>
</reference>
<sequence length="71" mass="8175">MKYFFSINMTAAEFYPYYEGKAQQMVVTTTQGVRVQFPAMHMRKYLLSTGIKGGFCLETKNNKFLSVTKMA</sequence>
<protein>
    <submittedName>
        <fullName evidence="2">DUF2835 family protein</fullName>
    </submittedName>
</protein>
<evidence type="ECO:0000313" key="4">
    <source>
        <dbReference type="Proteomes" id="UP000321917"/>
    </source>
</evidence>
<evidence type="ECO:0000313" key="1">
    <source>
        <dbReference type="EMBL" id="TWX62587.1"/>
    </source>
</evidence>
<proteinExistence type="predicted"/>
<dbReference type="Proteomes" id="UP000321917">
    <property type="component" value="Unassembled WGS sequence"/>
</dbReference>
<comment type="caution">
    <text evidence="2">The sequence shown here is derived from an EMBL/GenBank/DDBJ whole genome shotgun (WGS) entry which is preliminary data.</text>
</comment>
<dbReference type="InterPro" id="IPR021363">
    <property type="entry name" value="DUF2835"/>
</dbReference>
<evidence type="ECO:0000313" key="3">
    <source>
        <dbReference type="Proteomes" id="UP000321525"/>
    </source>
</evidence>
<evidence type="ECO:0000313" key="2">
    <source>
        <dbReference type="EMBL" id="TWX71498.1"/>
    </source>
</evidence>
<dbReference type="OrthoDB" id="5600793at2"/>